<sequence>MKTLGLIGGTSWHSTIEYYKLINELTGKEIGTQGNPPLIIHSINIELMREQNKEKINAKYLDVAQKLEQAGAEAIIICANTPHMTYKYVQPKINIPILHIADATGKQARKLGLNKLGLLGNKPTMTGNFIPEVLESNYEIETIIPEVHCLGQAHQYVSKELTQGLFTDKAKQFFLTQINLLVKSGAEGIILGCTELPLLIKQDEVTIPLLATTDLHAQMAVDFILSKIN</sequence>
<reference evidence="4" key="1">
    <citation type="journal article" date="2019" name="Int. J. Syst. Evol. Microbiol.">
        <title>The Global Catalogue of Microorganisms (GCM) 10K type strain sequencing project: providing services to taxonomists for standard genome sequencing and annotation.</title>
        <authorList>
            <consortium name="The Broad Institute Genomics Platform"/>
            <consortium name="The Broad Institute Genome Sequencing Center for Infectious Disease"/>
            <person name="Wu L."/>
            <person name="Ma J."/>
        </authorList>
    </citation>
    <scope>NUCLEOTIDE SEQUENCE [LARGE SCALE GENOMIC DNA]</scope>
    <source>
        <strain evidence="4">CCUG 62215</strain>
    </source>
</reference>
<comment type="similarity">
    <text evidence="1">Belongs to the aspartate/glutamate racemases family.</text>
</comment>
<protein>
    <submittedName>
        <fullName evidence="3">Aspartate/glutamate racemase family protein</fullName>
    </submittedName>
</protein>
<proteinExistence type="inferred from homology"/>
<comment type="caution">
    <text evidence="3">The sequence shown here is derived from an EMBL/GenBank/DDBJ whole genome shotgun (WGS) entry which is preliminary data.</text>
</comment>
<organism evidence="3 4">
    <name type="scientific">Winogradskyella litorisediminis</name>
    <dbReference type="NCBI Taxonomy" id="1156618"/>
    <lineage>
        <taxon>Bacteria</taxon>
        <taxon>Pseudomonadati</taxon>
        <taxon>Bacteroidota</taxon>
        <taxon>Flavobacteriia</taxon>
        <taxon>Flavobacteriales</taxon>
        <taxon>Flavobacteriaceae</taxon>
        <taxon>Winogradskyella</taxon>
    </lineage>
</organism>
<keyword evidence="4" id="KW-1185">Reference proteome</keyword>
<dbReference type="InterPro" id="IPR001920">
    <property type="entry name" value="Asp/Glu_race"/>
</dbReference>
<dbReference type="PANTHER" id="PTHR21198">
    <property type="entry name" value="GLUTAMATE RACEMASE"/>
    <property type="match status" value="1"/>
</dbReference>
<evidence type="ECO:0000313" key="3">
    <source>
        <dbReference type="EMBL" id="MFD1063110.1"/>
    </source>
</evidence>
<dbReference type="NCBIfam" id="TIGR00035">
    <property type="entry name" value="asp_race"/>
    <property type="match status" value="1"/>
</dbReference>
<dbReference type="RefSeq" id="WP_386129574.1">
    <property type="nucleotide sequence ID" value="NZ_JBHTJL010000009.1"/>
</dbReference>
<dbReference type="Proteomes" id="UP001597013">
    <property type="component" value="Unassembled WGS sequence"/>
</dbReference>
<dbReference type="InterPro" id="IPR004380">
    <property type="entry name" value="Asp_race"/>
</dbReference>
<evidence type="ECO:0000256" key="2">
    <source>
        <dbReference type="ARBA" id="ARBA00023235"/>
    </source>
</evidence>
<evidence type="ECO:0000256" key="1">
    <source>
        <dbReference type="ARBA" id="ARBA00007847"/>
    </source>
</evidence>
<accession>A0ABW3N9G8</accession>
<dbReference type="Gene3D" id="3.40.50.1860">
    <property type="match status" value="2"/>
</dbReference>
<dbReference type="PROSITE" id="PS00924">
    <property type="entry name" value="ASP_GLU_RACEMASE_2"/>
    <property type="match status" value="1"/>
</dbReference>
<name>A0ABW3N9G8_9FLAO</name>
<keyword evidence="2" id="KW-0413">Isomerase</keyword>
<dbReference type="InterPro" id="IPR015942">
    <property type="entry name" value="Asp/Glu/hydantoin_racemase"/>
</dbReference>
<dbReference type="SUPFAM" id="SSF53681">
    <property type="entry name" value="Aspartate/glutamate racemase"/>
    <property type="match status" value="2"/>
</dbReference>
<dbReference type="InterPro" id="IPR033134">
    <property type="entry name" value="Asp/Glu_racemase_AS_2"/>
</dbReference>
<gene>
    <name evidence="3" type="ORF">ACFQ1Q_07615</name>
</gene>
<evidence type="ECO:0000313" key="4">
    <source>
        <dbReference type="Proteomes" id="UP001597013"/>
    </source>
</evidence>
<dbReference type="PANTHER" id="PTHR21198:SF7">
    <property type="entry name" value="ASPARTATE-GLUTAMATE RACEMASE FAMILY"/>
    <property type="match status" value="1"/>
</dbReference>
<dbReference type="Pfam" id="PF01177">
    <property type="entry name" value="Asp_Glu_race"/>
    <property type="match status" value="1"/>
</dbReference>
<dbReference type="EMBL" id="JBHTJL010000009">
    <property type="protein sequence ID" value="MFD1063110.1"/>
    <property type="molecule type" value="Genomic_DNA"/>
</dbReference>